<feature type="compositionally biased region" description="Basic and acidic residues" evidence="1">
    <location>
        <begin position="431"/>
        <end position="449"/>
    </location>
</feature>
<evidence type="ECO:0000313" key="2">
    <source>
        <dbReference type="EMBL" id="KHN77900.1"/>
    </source>
</evidence>
<dbReference type="AlphaFoldDB" id="A0A0B2VA72"/>
<feature type="compositionally biased region" description="Polar residues" evidence="1">
    <location>
        <begin position="514"/>
        <end position="526"/>
    </location>
</feature>
<feature type="compositionally biased region" description="Low complexity" evidence="1">
    <location>
        <begin position="108"/>
        <end position="118"/>
    </location>
</feature>
<evidence type="ECO:0000313" key="3">
    <source>
        <dbReference type="Proteomes" id="UP000031036"/>
    </source>
</evidence>
<protein>
    <submittedName>
        <fullName evidence="2">Uncharacterized protein</fullName>
    </submittedName>
</protein>
<feature type="region of interest" description="Disordered" evidence="1">
    <location>
        <begin position="514"/>
        <end position="538"/>
    </location>
</feature>
<feature type="compositionally biased region" description="Basic and acidic residues" evidence="1">
    <location>
        <begin position="179"/>
        <end position="189"/>
    </location>
</feature>
<feature type="region of interest" description="Disordered" evidence="1">
    <location>
        <begin position="85"/>
        <end position="369"/>
    </location>
</feature>
<organism evidence="2 3">
    <name type="scientific">Toxocara canis</name>
    <name type="common">Canine roundworm</name>
    <dbReference type="NCBI Taxonomy" id="6265"/>
    <lineage>
        <taxon>Eukaryota</taxon>
        <taxon>Metazoa</taxon>
        <taxon>Ecdysozoa</taxon>
        <taxon>Nematoda</taxon>
        <taxon>Chromadorea</taxon>
        <taxon>Rhabditida</taxon>
        <taxon>Spirurina</taxon>
        <taxon>Ascaridomorpha</taxon>
        <taxon>Ascaridoidea</taxon>
        <taxon>Toxocaridae</taxon>
        <taxon>Toxocara</taxon>
    </lineage>
</organism>
<proteinExistence type="predicted"/>
<dbReference type="EMBL" id="JPKZ01002213">
    <property type="protein sequence ID" value="KHN77900.1"/>
    <property type="molecule type" value="Genomic_DNA"/>
</dbReference>
<feature type="compositionally biased region" description="Polar residues" evidence="1">
    <location>
        <begin position="396"/>
        <end position="427"/>
    </location>
</feature>
<feature type="compositionally biased region" description="Low complexity" evidence="1">
    <location>
        <begin position="358"/>
        <end position="369"/>
    </location>
</feature>
<gene>
    <name evidence="2" type="ORF">Tcan_09963</name>
</gene>
<feature type="region of interest" description="Disordered" evidence="1">
    <location>
        <begin position="392"/>
        <end position="459"/>
    </location>
</feature>
<comment type="caution">
    <text evidence="2">The sequence shown here is derived from an EMBL/GenBank/DDBJ whole genome shotgun (WGS) entry which is preliminary data.</text>
</comment>
<dbReference type="OrthoDB" id="2161974at2759"/>
<sequence length="662" mass="69921">MHEPSPHRGIHHRNIAYREHGDVAEYLNNNNPSRCSSRSSSIASSATYSSIPSLSSVPSSTGQCPVSNIQTLQAPGSKMLKIKLFGGSKEKEKDSKSPAVGVPDSKNSKSSNVVSKSSGLMKPKASGLKAPGKIVPPSHITTKVPTIKTSVASQHSSPHLPKRSRTATLRPPSALPQNPRDKRSSKSSEEDSAYAGFGSSSPISSTESSSMSLNSASSKNSSLIGERTDVKTPTSKCLEARPSPVGAPQQPTSPQDSKPVLAVKGISAPKISRIAAPPSSSNSKLNAPKTVNLASAPPQSLRETNSPSAEKSNTATEVDPYESEIASCNSVHPTSVNSAPAANTTVSGSSVGLQNPGTSTSSPSTALTSAIKNGTSLAQSPTVGVVSPMMSHRTLRTPNGQSTDTGSQSDASTTSGSRDSDNVSVIFNPTEETKRQSRVSVKSDNDKKAPPVPVRTSSRLETTFDSNCCVTTTELPTCGESELSSIRPMDPIIPRVPPPYSAVVRNGKVCRQSTVVHRSSSKSGANSYVLPDSSTSEDSLDSVSTAIRCNPAAHASGYLSEGESLLAGGSNLPELSVADVSNGYMSEGGITVYARKMQARFREGLEAVRDSMRHRHHDYNDSSIGFISRSMLLIVYLITQLYNVQGHPRHKMRLILEDLEKY</sequence>
<dbReference type="OMA" id="NIAYREH"/>
<name>A0A0B2VA72_TOXCA</name>
<feature type="compositionally biased region" description="Polar residues" evidence="1">
    <location>
        <begin position="297"/>
        <end position="316"/>
    </location>
</feature>
<feature type="compositionally biased region" description="Polar residues" evidence="1">
    <location>
        <begin position="61"/>
        <end position="70"/>
    </location>
</feature>
<reference evidence="2 3" key="1">
    <citation type="submission" date="2014-11" db="EMBL/GenBank/DDBJ databases">
        <title>Genetic blueprint of the zoonotic pathogen Toxocara canis.</title>
        <authorList>
            <person name="Zhu X.-Q."/>
            <person name="Korhonen P.K."/>
            <person name="Cai H."/>
            <person name="Young N.D."/>
            <person name="Nejsum P."/>
            <person name="von Samson-Himmelstjerna G."/>
            <person name="Boag P.R."/>
            <person name="Tan P."/>
            <person name="Li Q."/>
            <person name="Min J."/>
            <person name="Yang Y."/>
            <person name="Wang X."/>
            <person name="Fang X."/>
            <person name="Hall R.S."/>
            <person name="Hofmann A."/>
            <person name="Sternberg P.W."/>
            <person name="Jex A.R."/>
            <person name="Gasser R.B."/>
        </authorList>
    </citation>
    <scope>NUCLEOTIDE SEQUENCE [LARGE SCALE GENOMIC DNA]</scope>
    <source>
        <strain evidence="2">PN_DK_2014</strain>
    </source>
</reference>
<feature type="compositionally biased region" description="Polar residues" evidence="1">
    <location>
        <begin position="326"/>
        <end position="357"/>
    </location>
</feature>
<accession>A0A0B2VA72</accession>
<evidence type="ECO:0000256" key="1">
    <source>
        <dbReference type="SAM" id="MobiDB-lite"/>
    </source>
</evidence>
<feature type="region of interest" description="Disordered" evidence="1">
    <location>
        <begin position="47"/>
        <end position="70"/>
    </location>
</feature>
<feature type="compositionally biased region" description="Polar residues" evidence="1">
    <location>
        <begin position="139"/>
        <end position="157"/>
    </location>
</feature>
<feature type="compositionally biased region" description="Low complexity" evidence="1">
    <location>
        <begin position="199"/>
        <end position="222"/>
    </location>
</feature>
<keyword evidence="3" id="KW-1185">Reference proteome</keyword>
<dbReference type="Proteomes" id="UP000031036">
    <property type="component" value="Unassembled WGS sequence"/>
</dbReference>
<feature type="compositionally biased region" description="Low complexity" evidence="1">
    <location>
        <begin position="47"/>
        <end position="60"/>
    </location>
</feature>